<evidence type="ECO:0008006" key="4">
    <source>
        <dbReference type="Google" id="ProtNLM"/>
    </source>
</evidence>
<dbReference type="AlphaFoldDB" id="A0A5A9X522"/>
<sequence>MGRIIHIISIIIGVMLAASAACASTGSMPMSVTVSAPAFSVTKNSDMSVNVSPLGQTSFADTDVAWLSATPAKFGITSDWNIQMNIIPPPTIILSNGADTATITVLCRFGSTSQPLSKTDGVACGVNTVTQQNSYVTLFPTSITFSSTPSNGGKYTGASTLGTEYY</sequence>
<keyword evidence="3" id="KW-1185">Reference proteome</keyword>
<evidence type="ECO:0000313" key="3">
    <source>
        <dbReference type="Proteomes" id="UP000324298"/>
    </source>
</evidence>
<proteinExistence type="predicted"/>
<feature type="signal peptide" evidence="1">
    <location>
        <begin position="1"/>
        <end position="23"/>
    </location>
</feature>
<protein>
    <recommendedName>
        <fullName evidence="4">BACON domain-containing protein</fullName>
    </recommendedName>
</protein>
<dbReference type="RefSeq" id="WP_149309658.1">
    <property type="nucleotide sequence ID" value="NZ_SRSD01000012.1"/>
</dbReference>
<accession>A0A5A9X522</accession>
<feature type="chain" id="PRO_5022894190" description="BACON domain-containing protein" evidence="1">
    <location>
        <begin position="24"/>
        <end position="166"/>
    </location>
</feature>
<dbReference type="EMBL" id="SRSD01000012">
    <property type="protein sequence ID" value="KAA0888090.1"/>
    <property type="molecule type" value="Genomic_DNA"/>
</dbReference>
<evidence type="ECO:0000313" key="2">
    <source>
        <dbReference type="EMBL" id="KAA0888090.1"/>
    </source>
</evidence>
<comment type="caution">
    <text evidence="2">The sequence shown here is derived from an EMBL/GenBank/DDBJ whole genome shotgun (WGS) entry which is preliminary data.</text>
</comment>
<organism evidence="2 3">
    <name type="scientific">Oryzomonas rubra</name>
    <dbReference type="NCBI Taxonomy" id="2509454"/>
    <lineage>
        <taxon>Bacteria</taxon>
        <taxon>Pseudomonadati</taxon>
        <taxon>Thermodesulfobacteriota</taxon>
        <taxon>Desulfuromonadia</taxon>
        <taxon>Geobacterales</taxon>
        <taxon>Geobacteraceae</taxon>
        <taxon>Oryzomonas</taxon>
    </lineage>
</organism>
<dbReference type="PROSITE" id="PS51257">
    <property type="entry name" value="PROKAR_LIPOPROTEIN"/>
    <property type="match status" value="1"/>
</dbReference>
<keyword evidence="1" id="KW-0732">Signal</keyword>
<gene>
    <name evidence="2" type="ORF">ET418_16960</name>
</gene>
<name>A0A5A9X522_9BACT</name>
<reference evidence="2 3" key="1">
    <citation type="submission" date="2019-04" db="EMBL/GenBank/DDBJ databases">
        <title>Geobacter ruber sp. nov., ferric-reducing bacteria isolated from paddy soil.</title>
        <authorList>
            <person name="Xu Z."/>
            <person name="Masuda Y."/>
            <person name="Itoh H."/>
            <person name="Senoo K."/>
        </authorList>
    </citation>
    <scope>NUCLEOTIDE SEQUENCE [LARGE SCALE GENOMIC DNA]</scope>
    <source>
        <strain evidence="2 3">Red88</strain>
    </source>
</reference>
<dbReference type="Proteomes" id="UP000324298">
    <property type="component" value="Unassembled WGS sequence"/>
</dbReference>
<evidence type="ECO:0000256" key="1">
    <source>
        <dbReference type="SAM" id="SignalP"/>
    </source>
</evidence>